<dbReference type="SUPFAM" id="SSF161111">
    <property type="entry name" value="Cation efflux protein transmembrane domain-like"/>
    <property type="match status" value="1"/>
</dbReference>
<feature type="domain" description="Cation efflux protein transmembrane" evidence="6">
    <location>
        <begin position="86"/>
        <end position="120"/>
    </location>
</feature>
<keyword evidence="2 5" id="KW-0812">Transmembrane</keyword>
<name>A0A9N9IG85_9GLOM</name>
<dbReference type="Pfam" id="PF01545">
    <property type="entry name" value="Cation_efflux"/>
    <property type="match status" value="1"/>
</dbReference>
<dbReference type="InterPro" id="IPR027469">
    <property type="entry name" value="Cation_efflux_TMD_sf"/>
</dbReference>
<dbReference type="Gene3D" id="1.20.1510.10">
    <property type="entry name" value="Cation efflux protein transmembrane domain"/>
    <property type="match status" value="1"/>
</dbReference>
<feature type="transmembrane region" description="Helical" evidence="5">
    <location>
        <begin position="86"/>
        <end position="113"/>
    </location>
</feature>
<gene>
    <name evidence="7" type="ORF">AMORRO_LOCUS14363</name>
</gene>
<evidence type="ECO:0000256" key="1">
    <source>
        <dbReference type="ARBA" id="ARBA00004141"/>
    </source>
</evidence>
<organism evidence="7 8">
    <name type="scientific">Acaulospora morrowiae</name>
    <dbReference type="NCBI Taxonomy" id="94023"/>
    <lineage>
        <taxon>Eukaryota</taxon>
        <taxon>Fungi</taxon>
        <taxon>Fungi incertae sedis</taxon>
        <taxon>Mucoromycota</taxon>
        <taxon>Glomeromycotina</taxon>
        <taxon>Glomeromycetes</taxon>
        <taxon>Diversisporales</taxon>
        <taxon>Acaulosporaceae</taxon>
        <taxon>Acaulospora</taxon>
    </lineage>
</organism>
<evidence type="ECO:0000256" key="5">
    <source>
        <dbReference type="SAM" id="Phobius"/>
    </source>
</evidence>
<comment type="caution">
    <text evidence="7">The sequence shown here is derived from an EMBL/GenBank/DDBJ whole genome shotgun (WGS) entry which is preliminary data.</text>
</comment>
<proteinExistence type="predicted"/>
<feature type="non-terminal residue" evidence="7">
    <location>
        <position position="121"/>
    </location>
</feature>
<dbReference type="Proteomes" id="UP000789342">
    <property type="component" value="Unassembled WGS sequence"/>
</dbReference>
<dbReference type="InterPro" id="IPR058533">
    <property type="entry name" value="Cation_efflux_TM"/>
</dbReference>
<dbReference type="EMBL" id="CAJVPV010028196">
    <property type="protein sequence ID" value="CAG8735862.1"/>
    <property type="molecule type" value="Genomic_DNA"/>
</dbReference>
<sequence length="121" mass="13441">MTDETTDYLLAVAKDSHEKLNNPSIHSIPKFLANLGSGFMPYDDKLVIPSMIVTTLENPEYAEEEDKCDLSDENEVEREKPGSKKLWIAIGISLIFFFTELVGGLFSGSLALLSDSFHLLS</sequence>
<comment type="subcellular location">
    <subcellularLocation>
        <location evidence="1">Membrane</location>
        <topology evidence="1">Multi-pass membrane protein</topology>
    </subcellularLocation>
</comment>
<evidence type="ECO:0000256" key="3">
    <source>
        <dbReference type="ARBA" id="ARBA00022989"/>
    </source>
</evidence>
<dbReference type="GO" id="GO:0016020">
    <property type="term" value="C:membrane"/>
    <property type="evidence" value="ECO:0007669"/>
    <property type="project" value="UniProtKB-SubCell"/>
</dbReference>
<evidence type="ECO:0000256" key="4">
    <source>
        <dbReference type="ARBA" id="ARBA00023136"/>
    </source>
</evidence>
<evidence type="ECO:0000313" key="7">
    <source>
        <dbReference type="EMBL" id="CAG8735862.1"/>
    </source>
</evidence>
<evidence type="ECO:0000259" key="6">
    <source>
        <dbReference type="Pfam" id="PF01545"/>
    </source>
</evidence>
<keyword evidence="8" id="KW-1185">Reference proteome</keyword>
<accession>A0A9N9IG85</accession>
<keyword evidence="4 5" id="KW-0472">Membrane</keyword>
<protein>
    <submittedName>
        <fullName evidence="7">3692_t:CDS:1</fullName>
    </submittedName>
</protein>
<evidence type="ECO:0000256" key="2">
    <source>
        <dbReference type="ARBA" id="ARBA00022692"/>
    </source>
</evidence>
<evidence type="ECO:0000313" key="8">
    <source>
        <dbReference type="Proteomes" id="UP000789342"/>
    </source>
</evidence>
<keyword evidence="3 5" id="KW-1133">Transmembrane helix</keyword>
<reference evidence="7" key="1">
    <citation type="submission" date="2021-06" db="EMBL/GenBank/DDBJ databases">
        <authorList>
            <person name="Kallberg Y."/>
            <person name="Tangrot J."/>
            <person name="Rosling A."/>
        </authorList>
    </citation>
    <scope>NUCLEOTIDE SEQUENCE</scope>
    <source>
        <strain evidence="7">CL551</strain>
    </source>
</reference>
<dbReference type="AlphaFoldDB" id="A0A9N9IG85"/>